<dbReference type="SUPFAM" id="SSF51905">
    <property type="entry name" value="FAD/NAD(P)-binding domain"/>
    <property type="match status" value="2"/>
</dbReference>
<keyword evidence="3" id="KW-1185">Reference proteome</keyword>
<reference evidence="2 3" key="1">
    <citation type="submission" date="2012-06" db="EMBL/GenBank/DDBJ databases">
        <title>Complete sequence of chromosome of Mycobacterium chubuense NBB4.</title>
        <authorList>
            <consortium name="US DOE Joint Genome Institute"/>
            <person name="Lucas S."/>
            <person name="Han J."/>
            <person name="Lapidus A."/>
            <person name="Cheng J.-F."/>
            <person name="Goodwin L."/>
            <person name="Pitluck S."/>
            <person name="Peters L."/>
            <person name="Mikhailova N."/>
            <person name="Teshima H."/>
            <person name="Detter J.C."/>
            <person name="Han C."/>
            <person name="Tapia R."/>
            <person name="Land M."/>
            <person name="Hauser L."/>
            <person name="Kyrpides N."/>
            <person name="Ivanova N."/>
            <person name="Pagani I."/>
            <person name="Mattes T."/>
            <person name="Holmes A."/>
            <person name="Rutledge P."/>
            <person name="Paulsen I."/>
            <person name="Coleman N."/>
            <person name="Woyke T."/>
        </authorList>
    </citation>
    <scope>NUCLEOTIDE SEQUENCE [LARGE SCALE GENOMIC DNA]</scope>
    <source>
        <strain evidence="2 3">NBB4</strain>
    </source>
</reference>
<dbReference type="Gene3D" id="3.50.50.60">
    <property type="entry name" value="FAD/NAD(P)-binding domain"/>
    <property type="match status" value="1"/>
</dbReference>
<dbReference type="PANTHER" id="PTHR43539:SF78">
    <property type="entry name" value="FLAVIN-CONTAINING MONOOXYGENASE"/>
    <property type="match status" value="1"/>
</dbReference>
<evidence type="ECO:0000313" key="2">
    <source>
        <dbReference type="EMBL" id="AFM18982.1"/>
    </source>
</evidence>
<dbReference type="PATRIC" id="fig|710421.3.peg.4264"/>
<dbReference type="AlphaFoldDB" id="I4BNX5"/>
<protein>
    <submittedName>
        <fullName evidence="2">Putative flavoprotein involved in K+ transport</fullName>
    </submittedName>
</protein>
<dbReference type="KEGG" id="mcb:Mycch_4268"/>
<keyword evidence="1" id="KW-0560">Oxidoreductase</keyword>
<dbReference type="EMBL" id="CP003053">
    <property type="protein sequence ID" value="AFM18982.1"/>
    <property type="molecule type" value="Genomic_DNA"/>
</dbReference>
<dbReference type="eggNOG" id="COG2072">
    <property type="taxonomic scope" value="Bacteria"/>
</dbReference>
<dbReference type="InterPro" id="IPR023393">
    <property type="entry name" value="START-like_dom_sf"/>
</dbReference>
<gene>
    <name evidence="2" type="ordered locus">Mycch_4268</name>
</gene>
<dbReference type="Proteomes" id="UP000006057">
    <property type="component" value="Chromosome"/>
</dbReference>
<dbReference type="SUPFAM" id="SSF55961">
    <property type="entry name" value="Bet v1-like"/>
    <property type="match status" value="1"/>
</dbReference>
<name>I4BNX5_MYCCN</name>
<dbReference type="GO" id="GO:0050660">
    <property type="term" value="F:flavin adenine dinucleotide binding"/>
    <property type="evidence" value="ECO:0007669"/>
    <property type="project" value="TreeGrafter"/>
</dbReference>
<dbReference type="RefSeq" id="WP_014817452.1">
    <property type="nucleotide sequence ID" value="NC_018027.1"/>
</dbReference>
<dbReference type="GO" id="GO:0004497">
    <property type="term" value="F:monooxygenase activity"/>
    <property type="evidence" value="ECO:0007669"/>
    <property type="project" value="TreeGrafter"/>
</dbReference>
<dbReference type="Pfam" id="PF10604">
    <property type="entry name" value="Polyketide_cyc2"/>
    <property type="match status" value="1"/>
</dbReference>
<evidence type="ECO:0000256" key="1">
    <source>
        <dbReference type="ARBA" id="ARBA00023002"/>
    </source>
</evidence>
<accession>I4BNX5</accession>
<dbReference type="STRING" id="710421.Mycch_4268"/>
<dbReference type="PRINTS" id="PR00469">
    <property type="entry name" value="PNDRDTASEII"/>
</dbReference>
<dbReference type="InterPro" id="IPR019587">
    <property type="entry name" value="Polyketide_cyclase/dehydratase"/>
</dbReference>
<sequence length="553" mass="60441">MFDFTESIVIAAPPEQVWEVMREIDRWWPPSNPEHISLEHLDDRPVTEVGARLRIREKVAGIPAVAVGTITDVTAGSAVTWEAEAIYRWFGVSVPVGEGVTWRLTPGIGGSTVVSAHVWATFPAGVIGRLARFAFVRLLDGIAKDREHARCELRYLKRTIESRSGIREAVVIGAGAAGLAAARCLQSAGVDVCVLESAPRVAASWWGRYQGLRLNTVRWLSDLPFRRMAAHFGRWPDRAEWAGYLTEYAQELDDIRTGVTVTLLERTGQAWSVRTDCGTISAQYVVVATGHDRVPVLPSWPGAAEFTGQLVHSAQLSDVGQVTGRSVLVVGTGNSGIELATMLAADESNSVSISMRSVPLMLKRELGPIPITALAEVTRLLPDRLIDWIGRALHRRLWSGLSRYGMSETDKRLSMMRHTYYSPPLDEGFAAALKRGAIEIVPAVTGFDGHRVTLQKTEPRAYDLVVAATGFRPGLENLVGHLGVLTDDGEPLAKGGKQHPRAPGLFFAGFNFGLFALLPYLEGDAEAITREITGMANTGRTLRRPFKFGPLRP</sequence>
<dbReference type="PRINTS" id="PR00368">
    <property type="entry name" value="FADPNR"/>
</dbReference>
<proteinExistence type="predicted"/>
<dbReference type="Gene3D" id="3.30.530.20">
    <property type="match status" value="1"/>
</dbReference>
<dbReference type="HOGENOM" id="CLU_006909_2_2_11"/>
<dbReference type="InterPro" id="IPR050982">
    <property type="entry name" value="Auxin_biosynth/cation_transpt"/>
</dbReference>
<dbReference type="InterPro" id="IPR036188">
    <property type="entry name" value="FAD/NAD-bd_sf"/>
</dbReference>
<dbReference type="GO" id="GO:0005829">
    <property type="term" value="C:cytosol"/>
    <property type="evidence" value="ECO:0007669"/>
    <property type="project" value="TreeGrafter"/>
</dbReference>
<dbReference type="PANTHER" id="PTHR43539">
    <property type="entry name" value="FLAVIN-BINDING MONOOXYGENASE-LIKE PROTEIN (AFU_ORTHOLOGUE AFUA_4G09220)"/>
    <property type="match status" value="1"/>
</dbReference>
<dbReference type="Pfam" id="PF13738">
    <property type="entry name" value="Pyr_redox_3"/>
    <property type="match status" value="1"/>
</dbReference>
<evidence type="ECO:0000313" key="3">
    <source>
        <dbReference type="Proteomes" id="UP000006057"/>
    </source>
</evidence>
<organism evidence="2 3">
    <name type="scientific">Mycolicibacterium chubuense (strain NBB4)</name>
    <name type="common">Mycobacterium chubuense</name>
    <dbReference type="NCBI Taxonomy" id="710421"/>
    <lineage>
        <taxon>Bacteria</taxon>
        <taxon>Bacillati</taxon>
        <taxon>Actinomycetota</taxon>
        <taxon>Actinomycetes</taxon>
        <taxon>Mycobacteriales</taxon>
        <taxon>Mycobacteriaceae</taxon>
        <taxon>Mycolicibacterium</taxon>
    </lineage>
</organism>